<reference evidence="13 14" key="1">
    <citation type="journal article" date="2024" name="BMC Genomics">
        <title>De novo assembly and annotation of Popillia japonica's genome with initial clues to its potential as an invasive pest.</title>
        <authorList>
            <person name="Cucini C."/>
            <person name="Boschi S."/>
            <person name="Funari R."/>
            <person name="Cardaioli E."/>
            <person name="Iannotti N."/>
            <person name="Marturano G."/>
            <person name="Paoli F."/>
            <person name="Bruttini M."/>
            <person name="Carapelli A."/>
            <person name="Frati F."/>
            <person name="Nardi F."/>
        </authorList>
    </citation>
    <scope>NUCLEOTIDE SEQUENCE [LARGE SCALE GENOMIC DNA]</scope>
    <source>
        <strain evidence="13">DMR45628</strain>
    </source>
</reference>
<keyword evidence="6" id="KW-0378">Hydrolase</keyword>
<dbReference type="Proteomes" id="UP001458880">
    <property type="component" value="Unassembled WGS sequence"/>
</dbReference>
<comment type="caution">
    <text evidence="13">The sequence shown here is derived from an EMBL/GenBank/DDBJ whole genome shotgun (WGS) entry which is preliminary data.</text>
</comment>
<gene>
    <name evidence="13" type="ORF">QE152_g11228</name>
</gene>
<evidence type="ECO:0000313" key="13">
    <source>
        <dbReference type="EMBL" id="KAK9736854.1"/>
    </source>
</evidence>
<dbReference type="InterPro" id="IPR006084">
    <property type="entry name" value="XPG/Rad2"/>
</dbReference>
<dbReference type="Pfam" id="PF00867">
    <property type="entry name" value="XPG_I"/>
    <property type="match status" value="1"/>
</dbReference>
<dbReference type="GO" id="GO:0008821">
    <property type="term" value="F:crossover junction DNA endonuclease activity"/>
    <property type="evidence" value="ECO:0007669"/>
    <property type="project" value="UniProtKB-ARBA"/>
</dbReference>
<dbReference type="EMBL" id="JASPKY010000108">
    <property type="protein sequence ID" value="KAK9736854.1"/>
    <property type="molecule type" value="Genomic_DNA"/>
</dbReference>
<keyword evidence="4" id="KW-0255">Endonuclease</keyword>
<feature type="domain" description="XPG N-terminal" evidence="12">
    <location>
        <begin position="1"/>
        <end position="95"/>
    </location>
</feature>
<keyword evidence="5" id="KW-0227">DNA damage</keyword>
<accession>A0AAW1LQU0</accession>
<dbReference type="InterPro" id="IPR036279">
    <property type="entry name" value="5-3_exonuclease_C_sf"/>
</dbReference>
<evidence type="ECO:0000256" key="8">
    <source>
        <dbReference type="ARBA" id="ARBA00023204"/>
    </source>
</evidence>
<evidence type="ECO:0000259" key="12">
    <source>
        <dbReference type="SMART" id="SM00485"/>
    </source>
</evidence>
<dbReference type="AlphaFoldDB" id="A0AAW1LQU0"/>
<dbReference type="PANTHER" id="PTHR11081:SF70">
    <property type="entry name" value="FLAP ENDONUCLEASE GEN HOMOLOG 1"/>
    <property type="match status" value="1"/>
</dbReference>
<keyword evidence="9" id="KW-0539">Nucleus</keyword>
<sequence length="607" mass="69828">MGIKDLWTILRPFGERKPLFELQGKTIAIDLSCWVCEAQNISEYSIQPRMYLRNLYFRTCYLLLLGVNPVYVLEGSAPELKYKTIAARNALQFKGKKPKTEKTRKCKDRSHFNYTLRLCEELLKYMGITCVKGKGEAEAMCAYLNEKKFVDGCITQDSDCFAYGAKTVYRNFSISQQGLHSANGGAIDEYNIDTLEINTGIGRYKIIALALICGSDYSDGVFGVGKDSVLKLFDGISDSDILKRLKSWKTNNDYYESLERHLNSHNICSLCGHIGKLLLHEKDGCNQCDIPKGCKAVGDINKDRKAFVKNELNIRKRTLNLPNFPNEELIDEYLVTKESIPSLNINWKQPNLIKFIEFTVKYLQWEEIYAFEKFFPVLTRWHLVKYSHKAPSTRNIEEILFPDYIKKVRNPKGTPSYEIIWQVSNDIHKDIIPPEQLETVTSDKLLSSIEPQHLVENAYPELIDKFNASKIKPKITKKRQQKEPCNVKKKTKTKDVSNVLKELHLDNQNKSKGQARISVYLQKNSEKDVELDQSNFGDENDLDVSDIVDNIINYNEPDYIKESMQKIQSNTLESSFFMKFSTDADLFEQTFTNFELLSSSEDSDLSE</sequence>
<evidence type="ECO:0000256" key="5">
    <source>
        <dbReference type="ARBA" id="ARBA00022763"/>
    </source>
</evidence>
<evidence type="ECO:0000256" key="6">
    <source>
        <dbReference type="ARBA" id="ARBA00022801"/>
    </source>
</evidence>
<dbReference type="Gene3D" id="3.40.50.1010">
    <property type="entry name" value="5'-nuclease"/>
    <property type="match status" value="1"/>
</dbReference>
<dbReference type="SUPFAM" id="SSF47807">
    <property type="entry name" value="5' to 3' exonuclease, C-terminal subdomain"/>
    <property type="match status" value="1"/>
</dbReference>
<dbReference type="InterPro" id="IPR029060">
    <property type="entry name" value="PIN-like_dom_sf"/>
</dbReference>
<dbReference type="Pfam" id="PF18704">
    <property type="entry name" value="Chromo_2"/>
    <property type="match status" value="1"/>
</dbReference>
<comment type="cofactor">
    <cofactor evidence="1">
        <name>Mg(2+)</name>
        <dbReference type="ChEBI" id="CHEBI:18420"/>
    </cofactor>
</comment>
<dbReference type="GO" id="GO:0000400">
    <property type="term" value="F:four-way junction DNA binding"/>
    <property type="evidence" value="ECO:0007669"/>
    <property type="project" value="TreeGrafter"/>
</dbReference>
<evidence type="ECO:0000256" key="7">
    <source>
        <dbReference type="ARBA" id="ARBA00022842"/>
    </source>
</evidence>
<evidence type="ECO:0000256" key="9">
    <source>
        <dbReference type="ARBA" id="ARBA00023242"/>
    </source>
</evidence>
<evidence type="ECO:0000259" key="11">
    <source>
        <dbReference type="SMART" id="SM00484"/>
    </source>
</evidence>
<keyword evidence="14" id="KW-1185">Reference proteome</keyword>
<evidence type="ECO:0000313" key="14">
    <source>
        <dbReference type="Proteomes" id="UP001458880"/>
    </source>
</evidence>
<evidence type="ECO:0000256" key="10">
    <source>
        <dbReference type="ARBA" id="ARBA00038112"/>
    </source>
</evidence>
<keyword evidence="8" id="KW-0234">DNA repair</keyword>
<evidence type="ECO:0000256" key="4">
    <source>
        <dbReference type="ARBA" id="ARBA00022759"/>
    </source>
</evidence>
<proteinExistence type="inferred from homology"/>
<dbReference type="SMART" id="SM00485">
    <property type="entry name" value="XPGN"/>
    <property type="match status" value="1"/>
</dbReference>
<protein>
    <submittedName>
        <fullName evidence="13">XPG I-region</fullName>
    </submittedName>
</protein>
<dbReference type="InterPro" id="IPR006086">
    <property type="entry name" value="XPG-I_dom"/>
</dbReference>
<organism evidence="13 14">
    <name type="scientific">Popillia japonica</name>
    <name type="common">Japanese beetle</name>
    <dbReference type="NCBI Taxonomy" id="7064"/>
    <lineage>
        <taxon>Eukaryota</taxon>
        <taxon>Metazoa</taxon>
        <taxon>Ecdysozoa</taxon>
        <taxon>Arthropoda</taxon>
        <taxon>Hexapoda</taxon>
        <taxon>Insecta</taxon>
        <taxon>Pterygota</taxon>
        <taxon>Neoptera</taxon>
        <taxon>Endopterygota</taxon>
        <taxon>Coleoptera</taxon>
        <taxon>Polyphaga</taxon>
        <taxon>Scarabaeiformia</taxon>
        <taxon>Scarabaeidae</taxon>
        <taxon>Rutelinae</taxon>
        <taxon>Popillia</taxon>
    </lineage>
</organism>
<dbReference type="InterPro" id="IPR041012">
    <property type="entry name" value="GEN_chromo"/>
</dbReference>
<dbReference type="FunFam" id="1.10.150.20:FF:000030">
    <property type="entry name" value="Flap endonuclease GEN-like 1"/>
    <property type="match status" value="1"/>
</dbReference>
<dbReference type="GO" id="GO:0006281">
    <property type="term" value="P:DNA repair"/>
    <property type="evidence" value="ECO:0007669"/>
    <property type="project" value="UniProtKB-KW"/>
</dbReference>
<evidence type="ECO:0000256" key="1">
    <source>
        <dbReference type="ARBA" id="ARBA00001946"/>
    </source>
</evidence>
<dbReference type="Pfam" id="PF00752">
    <property type="entry name" value="XPG_N"/>
    <property type="match status" value="1"/>
</dbReference>
<comment type="similarity">
    <text evidence="10">Belongs to the XPG/RAD2 endonuclease family. GEN subfamily.</text>
</comment>
<keyword evidence="3" id="KW-0479">Metal-binding</keyword>
<keyword evidence="2" id="KW-0540">Nuclease</keyword>
<feature type="domain" description="XPG-I" evidence="11">
    <location>
        <begin position="124"/>
        <end position="203"/>
    </location>
</feature>
<dbReference type="PANTHER" id="PTHR11081">
    <property type="entry name" value="FLAP ENDONUCLEASE FAMILY MEMBER"/>
    <property type="match status" value="1"/>
</dbReference>
<dbReference type="Gene3D" id="1.10.150.20">
    <property type="entry name" value="5' to 3' exonuclease, C-terminal subdomain"/>
    <property type="match status" value="1"/>
</dbReference>
<keyword evidence="7" id="KW-0460">Magnesium</keyword>
<evidence type="ECO:0000256" key="3">
    <source>
        <dbReference type="ARBA" id="ARBA00022723"/>
    </source>
</evidence>
<dbReference type="SMART" id="SM00484">
    <property type="entry name" value="XPGI"/>
    <property type="match status" value="1"/>
</dbReference>
<dbReference type="CDD" id="cd09869">
    <property type="entry name" value="PIN_GEN1"/>
    <property type="match status" value="1"/>
</dbReference>
<name>A0AAW1LQU0_POPJA</name>
<evidence type="ECO:0000256" key="2">
    <source>
        <dbReference type="ARBA" id="ARBA00022722"/>
    </source>
</evidence>
<dbReference type="InterPro" id="IPR006085">
    <property type="entry name" value="XPG_DNA_repair_N"/>
</dbReference>
<dbReference type="GO" id="GO:0046872">
    <property type="term" value="F:metal ion binding"/>
    <property type="evidence" value="ECO:0007669"/>
    <property type="project" value="UniProtKB-KW"/>
</dbReference>
<dbReference type="GO" id="GO:0017108">
    <property type="term" value="F:5'-flap endonuclease activity"/>
    <property type="evidence" value="ECO:0007669"/>
    <property type="project" value="TreeGrafter"/>
</dbReference>
<dbReference type="PRINTS" id="PR00853">
    <property type="entry name" value="XPGRADSUPER"/>
</dbReference>
<dbReference type="SUPFAM" id="SSF88723">
    <property type="entry name" value="PIN domain-like"/>
    <property type="match status" value="1"/>
</dbReference>